<dbReference type="GO" id="GO:0003677">
    <property type="term" value="F:DNA binding"/>
    <property type="evidence" value="ECO:0007669"/>
    <property type="project" value="InterPro"/>
</dbReference>
<dbReference type="EMBL" id="BARS01039670">
    <property type="protein sequence ID" value="GAG21586.1"/>
    <property type="molecule type" value="Genomic_DNA"/>
</dbReference>
<dbReference type="EC" id="2.1.1.72" evidence="1"/>
<keyword evidence="4" id="KW-0949">S-adenosyl-L-methionine</keyword>
<protein>
    <recommendedName>
        <fullName evidence="1">site-specific DNA-methyltransferase (adenine-specific)</fullName>
        <ecNumber evidence="1">2.1.1.72</ecNumber>
    </recommendedName>
</protein>
<dbReference type="GO" id="GO:0009007">
    <property type="term" value="F:site-specific DNA-methyltransferase (adenine-specific) activity"/>
    <property type="evidence" value="ECO:0007669"/>
    <property type="project" value="UniProtKB-EC"/>
</dbReference>
<feature type="non-terminal residue" evidence="8">
    <location>
        <position position="1"/>
    </location>
</feature>
<keyword evidence="5" id="KW-0680">Restriction system</keyword>
<organism evidence="8">
    <name type="scientific">marine sediment metagenome</name>
    <dbReference type="NCBI Taxonomy" id="412755"/>
    <lineage>
        <taxon>unclassified sequences</taxon>
        <taxon>metagenomes</taxon>
        <taxon>ecological metagenomes</taxon>
    </lineage>
</organism>
<dbReference type="InterPro" id="IPR038333">
    <property type="entry name" value="T1MK-like_N_sf"/>
</dbReference>
<reference evidence="8" key="1">
    <citation type="journal article" date="2014" name="Front. Microbiol.">
        <title>High frequency of phylogenetically diverse reductive dehalogenase-homologous genes in deep subseafloor sedimentary metagenomes.</title>
        <authorList>
            <person name="Kawai M."/>
            <person name="Futagami T."/>
            <person name="Toyoda A."/>
            <person name="Takaki Y."/>
            <person name="Nishi S."/>
            <person name="Hori S."/>
            <person name="Arai W."/>
            <person name="Tsubouchi T."/>
            <person name="Morono Y."/>
            <person name="Uchiyama I."/>
            <person name="Ito T."/>
            <person name="Fujiyama A."/>
            <person name="Inagaki F."/>
            <person name="Takami H."/>
        </authorList>
    </citation>
    <scope>NUCLEOTIDE SEQUENCE</scope>
    <source>
        <strain evidence="8">Expedition CK06-06</strain>
    </source>
</reference>
<comment type="catalytic activity">
    <reaction evidence="6">
        <text>a 2'-deoxyadenosine in DNA + S-adenosyl-L-methionine = an N(6)-methyl-2'-deoxyadenosine in DNA + S-adenosyl-L-homocysteine + H(+)</text>
        <dbReference type="Rhea" id="RHEA:15197"/>
        <dbReference type="Rhea" id="RHEA-COMP:12418"/>
        <dbReference type="Rhea" id="RHEA-COMP:12419"/>
        <dbReference type="ChEBI" id="CHEBI:15378"/>
        <dbReference type="ChEBI" id="CHEBI:57856"/>
        <dbReference type="ChEBI" id="CHEBI:59789"/>
        <dbReference type="ChEBI" id="CHEBI:90615"/>
        <dbReference type="ChEBI" id="CHEBI:90616"/>
        <dbReference type="EC" id="2.1.1.72"/>
    </reaction>
</comment>
<feature type="domain" description="DNA methylase adenine-specific" evidence="7">
    <location>
        <begin position="141"/>
        <end position="205"/>
    </location>
</feature>
<evidence type="ECO:0000256" key="3">
    <source>
        <dbReference type="ARBA" id="ARBA00022679"/>
    </source>
</evidence>
<proteinExistence type="predicted"/>
<evidence type="ECO:0000256" key="5">
    <source>
        <dbReference type="ARBA" id="ARBA00022747"/>
    </source>
</evidence>
<dbReference type="Gene3D" id="3.40.50.150">
    <property type="entry name" value="Vaccinia Virus protein VP39"/>
    <property type="match status" value="1"/>
</dbReference>
<dbReference type="SUPFAM" id="SSF53335">
    <property type="entry name" value="S-adenosyl-L-methionine-dependent methyltransferases"/>
    <property type="match status" value="1"/>
</dbReference>
<dbReference type="Pfam" id="PF02384">
    <property type="entry name" value="N6_Mtase"/>
    <property type="match status" value="1"/>
</dbReference>
<dbReference type="PANTHER" id="PTHR42933:SF3">
    <property type="entry name" value="TYPE I RESTRICTION ENZYME MJAVIII METHYLASE SUBUNIT"/>
    <property type="match status" value="1"/>
</dbReference>
<evidence type="ECO:0000256" key="1">
    <source>
        <dbReference type="ARBA" id="ARBA00011900"/>
    </source>
</evidence>
<dbReference type="Gene3D" id="1.20.1260.30">
    <property type="match status" value="1"/>
</dbReference>
<evidence type="ECO:0000313" key="8">
    <source>
        <dbReference type="EMBL" id="GAG21586.1"/>
    </source>
</evidence>
<evidence type="ECO:0000256" key="4">
    <source>
        <dbReference type="ARBA" id="ARBA00022691"/>
    </source>
</evidence>
<dbReference type="InterPro" id="IPR029063">
    <property type="entry name" value="SAM-dependent_MTases_sf"/>
</dbReference>
<dbReference type="GO" id="GO:0009307">
    <property type="term" value="P:DNA restriction-modification system"/>
    <property type="evidence" value="ECO:0007669"/>
    <property type="project" value="UniProtKB-KW"/>
</dbReference>
<comment type="caution">
    <text evidence="8">The sequence shown here is derived from an EMBL/GenBank/DDBJ whole genome shotgun (WGS) entry which is preliminary data.</text>
</comment>
<gene>
    <name evidence="8" type="ORF">S01H1_60560</name>
</gene>
<keyword evidence="3" id="KW-0808">Transferase</keyword>
<accession>X0X9G6</accession>
<name>X0X9G6_9ZZZZ</name>
<evidence type="ECO:0000256" key="2">
    <source>
        <dbReference type="ARBA" id="ARBA00022603"/>
    </source>
</evidence>
<evidence type="ECO:0000256" key="6">
    <source>
        <dbReference type="ARBA" id="ARBA00047942"/>
    </source>
</evidence>
<dbReference type="AlphaFoldDB" id="X0X9G6"/>
<dbReference type="GO" id="GO:0032259">
    <property type="term" value="P:methylation"/>
    <property type="evidence" value="ECO:0007669"/>
    <property type="project" value="UniProtKB-KW"/>
</dbReference>
<dbReference type="InterPro" id="IPR051537">
    <property type="entry name" value="DNA_Adenine_Mtase"/>
</dbReference>
<keyword evidence="2" id="KW-0489">Methyltransferase</keyword>
<dbReference type="GO" id="GO:0008170">
    <property type="term" value="F:N-methyltransferase activity"/>
    <property type="evidence" value="ECO:0007669"/>
    <property type="project" value="InterPro"/>
</dbReference>
<sequence length="254" mass="29114">LKKLHRKLRPAGTPVQRVEYIIELLLLRIFEVKVKRDPDFRDLRKLFTHQNEDLLFSSLYSVANERLLPTLNERFFPFYATILSQARQVYKKNLEQKVQDQLVLIEEVFKNSNFTNNVKSGNLQEVLSLVAELDEERLLKTDLLGDAIESALSETGGTKDLGLHRTPDHIRQFMVGLTSPTFDDTIYDPACGTAGFLFDSFGYVLKSVSQDGHWPGTRAHPELAAYFKKHFAERKVSMPSQEKAITFYRSGIFG</sequence>
<dbReference type="InterPro" id="IPR003356">
    <property type="entry name" value="DNA_methylase_A-5"/>
</dbReference>
<dbReference type="PANTHER" id="PTHR42933">
    <property type="entry name" value="SLR6095 PROTEIN"/>
    <property type="match status" value="1"/>
</dbReference>
<evidence type="ECO:0000259" key="7">
    <source>
        <dbReference type="Pfam" id="PF02384"/>
    </source>
</evidence>
<feature type="non-terminal residue" evidence="8">
    <location>
        <position position="254"/>
    </location>
</feature>